<organism evidence="1 2">
    <name type="scientific">Pseudonocardia acidicola</name>
    <dbReference type="NCBI Taxonomy" id="2724939"/>
    <lineage>
        <taxon>Bacteria</taxon>
        <taxon>Bacillati</taxon>
        <taxon>Actinomycetota</taxon>
        <taxon>Actinomycetes</taxon>
        <taxon>Pseudonocardiales</taxon>
        <taxon>Pseudonocardiaceae</taxon>
        <taxon>Pseudonocardia</taxon>
    </lineage>
</organism>
<keyword evidence="2" id="KW-1185">Reference proteome</keyword>
<dbReference type="Proteomes" id="UP000820669">
    <property type="component" value="Unassembled WGS sequence"/>
</dbReference>
<evidence type="ECO:0000313" key="1">
    <source>
        <dbReference type="EMBL" id="NMH97059.1"/>
    </source>
</evidence>
<dbReference type="EMBL" id="JAAXLA010000009">
    <property type="protein sequence ID" value="NMH97059.1"/>
    <property type="molecule type" value="Genomic_DNA"/>
</dbReference>
<dbReference type="InterPro" id="IPR021527">
    <property type="entry name" value="DUF2795"/>
</dbReference>
<gene>
    <name evidence="1" type="ORF">HF526_06965</name>
</gene>
<name>A0ABX1S660_9PSEU</name>
<accession>A0ABX1S660</accession>
<dbReference type="Pfam" id="PF11387">
    <property type="entry name" value="DUF2795"/>
    <property type="match status" value="1"/>
</dbReference>
<comment type="caution">
    <text evidence="1">The sequence shown here is derived from an EMBL/GenBank/DDBJ whole genome shotgun (WGS) entry which is preliminary data.</text>
</comment>
<sequence>MAVVSPVEVQRHLSGVDYPATREQLINQAQKEGADERVLEALRKLLDKEYRSPAEVSKAIGDED</sequence>
<evidence type="ECO:0000313" key="2">
    <source>
        <dbReference type="Proteomes" id="UP000820669"/>
    </source>
</evidence>
<proteinExistence type="predicted"/>
<reference evidence="1 2" key="1">
    <citation type="submission" date="2020-04" db="EMBL/GenBank/DDBJ databases">
        <authorList>
            <person name="Klaysubun C."/>
            <person name="Duangmal K."/>
            <person name="Lipun K."/>
        </authorList>
    </citation>
    <scope>NUCLEOTIDE SEQUENCE [LARGE SCALE GENOMIC DNA]</scope>
    <source>
        <strain evidence="1 2">K10HN5</strain>
    </source>
</reference>
<protein>
    <submittedName>
        <fullName evidence="1">DUF2795 domain-containing protein</fullName>
    </submittedName>
</protein>